<dbReference type="GO" id="GO:0005509">
    <property type="term" value="F:calcium ion binding"/>
    <property type="evidence" value="ECO:0007669"/>
    <property type="project" value="InterPro"/>
</dbReference>
<evidence type="ECO:0000256" key="3">
    <source>
        <dbReference type="ARBA" id="ARBA00007658"/>
    </source>
</evidence>
<reference evidence="12" key="1">
    <citation type="journal article" date="2020" name="Fungal Divers.">
        <title>Resolving the Mortierellaceae phylogeny through synthesis of multi-gene phylogenetics and phylogenomics.</title>
        <authorList>
            <person name="Vandepol N."/>
            <person name="Liber J."/>
            <person name="Desiro A."/>
            <person name="Na H."/>
            <person name="Kennedy M."/>
            <person name="Barry K."/>
            <person name="Grigoriev I.V."/>
            <person name="Miller A.N."/>
            <person name="O'Donnell K."/>
            <person name="Stajich J.E."/>
            <person name="Bonito G."/>
        </authorList>
    </citation>
    <scope>NUCLEOTIDE SEQUENCE</scope>
    <source>
        <strain evidence="12">CK1249</strain>
    </source>
</reference>
<dbReference type="Proteomes" id="UP000738359">
    <property type="component" value="Unassembled WGS sequence"/>
</dbReference>
<keyword evidence="11" id="KW-1133">Transmembrane helix</keyword>
<dbReference type="Pfam" id="PF01532">
    <property type="entry name" value="Glyco_hydro_47"/>
    <property type="match status" value="1"/>
</dbReference>
<keyword evidence="7" id="KW-0106">Calcium</keyword>
<evidence type="ECO:0000256" key="2">
    <source>
        <dbReference type="ARBA" id="ARBA00004922"/>
    </source>
</evidence>
<dbReference type="SUPFAM" id="SSF48225">
    <property type="entry name" value="Seven-hairpin glycosidases"/>
    <property type="match status" value="1"/>
</dbReference>
<dbReference type="InterPro" id="IPR036026">
    <property type="entry name" value="Seven-hairpin_glycosidases"/>
</dbReference>
<keyword evidence="9" id="KW-0326">Glycosidase</keyword>
<dbReference type="InterPro" id="IPR050749">
    <property type="entry name" value="Glycosyl_Hydrolase_47"/>
</dbReference>
<dbReference type="AlphaFoldDB" id="A0A9P6IW89"/>
<dbReference type="PANTHER" id="PTHR11742:SF103">
    <property type="entry name" value="ENDOPLASMIC RETICULUM MANNOSIDASE MNL2-RELATED"/>
    <property type="match status" value="1"/>
</dbReference>
<dbReference type="GO" id="GO:0005783">
    <property type="term" value="C:endoplasmic reticulum"/>
    <property type="evidence" value="ECO:0007669"/>
    <property type="project" value="TreeGrafter"/>
</dbReference>
<keyword evidence="5 8" id="KW-1015">Disulfide bond</keyword>
<evidence type="ECO:0000256" key="11">
    <source>
        <dbReference type="SAM" id="Phobius"/>
    </source>
</evidence>
<evidence type="ECO:0000256" key="1">
    <source>
        <dbReference type="ARBA" id="ARBA00001913"/>
    </source>
</evidence>
<dbReference type="InterPro" id="IPR001382">
    <property type="entry name" value="Glyco_hydro_47"/>
</dbReference>
<evidence type="ECO:0000256" key="6">
    <source>
        <dbReference type="PIRSR" id="PIRSR601382-1"/>
    </source>
</evidence>
<dbReference type="Gene3D" id="1.50.10.10">
    <property type="match status" value="1"/>
</dbReference>
<comment type="cofactor">
    <cofactor evidence="1 7">
        <name>Ca(2+)</name>
        <dbReference type="ChEBI" id="CHEBI:29108"/>
    </cofactor>
</comment>
<feature type="non-terminal residue" evidence="12">
    <location>
        <position position="604"/>
    </location>
</feature>
<evidence type="ECO:0000256" key="5">
    <source>
        <dbReference type="ARBA" id="ARBA00023157"/>
    </source>
</evidence>
<evidence type="ECO:0000256" key="7">
    <source>
        <dbReference type="PIRSR" id="PIRSR601382-2"/>
    </source>
</evidence>
<dbReference type="GO" id="GO:0005975">
    <property type="term" value="P:carbohydrate metabolic process"/>
    <property type="evidence" value="ECO:0007669"/>
    <property type="project" value="InterPro"/>
</dbReference>
<feature type="binding site" evidence="7">
    <location>
        <position position="596"/>
    </location>
    <ligand>
        <name>Ca(2+)</name>
        <dbReference type="ChEBI" id="CHEBI:29108"/>
    </ligand>
</feature>
<dbReference type="OrthoDB" id="8118055at2759"/>
<comment type="similarity">
    <text evidence="3 9">Belongs to the glycosyl hydrolase 47 family.</text>
</comment>
<dbReference type="InterPro" id="IPR012341">
    <property type="entry name" value="6hp_glycosidase-like_sf"/>
</dbReference>
<evidence type="ECO:0000313" key="13">
    <source>
        <dbReference type="Proteomes" id="UP000738359"/>
    </source>
</evidence>
<name>A0A9P6IW89_MORAP</name>
<evidence type="ECO:0000313" key="12">
    <source>
        <dbReference type="EMBL" id="KAF9950786.1"/>
    </source>
</evidence>
<feature type="active site" description="Proton donor" evidence="6">
    <location>
        <position position="236"/>
    </location>
</feature>
<feature type="active site" description="Proton donor" evidence="6">
    <location>
        <position position="476"/>
    </location>
</feature>
<feature type="active site" evidence="6">
    <location>
        <position position="511"/>
    </location>
</feature>
<feature type="active site" evidence="6">
    <location>
        <position position="365"/>
    </location>
</feature>
<dbReference type="GO" id="GO:0036503">
    <property type="term" value="P:ERAD pathway"/>
    <property type="evidence" value="ECO:0007669"/>
    <property type="project" value="UniProtKB-ARBA"/>
</dbReference>
<protein>
    <recommendedName>
        <fullName evidence="9">alpha-1,2-Mannosidase</fullName>
        <ecNumber evidence="9">3.2.1.-</ecNumber>
    </recommendedName>
</protein>
<feature type="transmembrane region" description="Helical" evidence="11">
    <location>
        <begin position="42"/>
        <end position="66"/>
    </location>
</feature>
<comment type="caution">
    <text evidence="12">The sequence shown here is derived from an EMBL/GenBank/DDBJ whole genome shotgun (WGS) entry which is preliminary data.</text>
</comment>
<keyword evidence="11" id="KW-0472">Membrane</keyword>
<gene>
    <name evidence="12" type="ORF">BGZ70_001232</name>
</gene>
<keyword evidence="7" id="KW-0479">Metal-binding</keyword>
<dbReference type="PANTHER" id="PTHR11742">
    <property type="entry name" value="MANNOSYL-OLIGOSACCHARIDE ALPHA-1,2-MANNOSIDASE-RELATED"/>
    <property type="match status" value="1"/>
</dbReference>
<evidence type="ECO:0000256" key="8">
    <source>
        <dbReference type="PIRSR" id="PIRSR601382-3"/>
    </source>
</evidence>
<proteinExistence type="inferred from homology"/>
<comment type="pathway">
    <text evidence="2">Protein modification; protein glycosylation.</text>
</comment>
<sequence length="604" mass="67644">SAAPPPPLAAAAAGPIAGLQRLFRRNPSTVISGRYTISFRQILLLIMILSSLVLLWFMATGTAYGLQLNQNQSKAPSSASRIDSKRPAADSGNPHPAVNPPQTASPPRVDKAATIKERFDRVRGKGSLTSLKKIQYAFATESNEDRVERERRQEAVRQGFAHAWKGYREHAWGHDEVRPVAGGFRDAFNGWGATMIDSLDTLVIMGFNDEFDEALEWVKTSFDMTKNPTAPLQFFETVIRYLGGFLSAYDLTGEKVLLDKAEELGNYMLNAFQDKVMPNGRVAVQKSANSPAYSFVLAEVGTIQLEFTRLSQLTNNPIYDQKAQKIFEVLGTATSELPGLLPSYVQDGSGQHFSNFKATVGGMVDSYYEYLLKEWILLDGAAPQYRTMFETAVNSMEQYMVLRPDNGSQDYVLFGQVHSNSKAVEADMEHLACFISGSLAMGSKYFDRPKDMVLAKQVAQSCYLSYHHSETGIGPEAMKFDLGQKSATFVAKPDTFYSRSISNKSYILRPETLESLWILYRLTGEKKYQDQAWEIFQALEKSCRTKIAYSGLRDVNQPGSHDDKMESFFMAETMKYLYLMFSTPDVISLDDFVLNTEAHPIRRT</sequence>
<keyword evidence="13" id="KW-1185">Reference proteome</keyword>
<feature type="disulfide bond" evidence="8">
    <location>
        <begin position="433"/>
        <end position="462"/>
    </location>
</feature>
<evidence type="ECO:0000256" key="4">
    <source>
        <dbReference type="ARBA" id="ARBA00022801"/>
    </source>
</evidence>
<keyword evidence="11" id="KW-0812">Transmembrane</keyword>
<feature type="compositionally biased region" description="Polar residues" evidence="10">
    <location>
        <begin position="70"/>
        <end position="81"/>
    </location>
</feature>
<feature type="region of interest" description="Disordered" evidence="10">
    <location>
        <begin position="70"/>
        <end position="109"/>
    </location>
</feature>
<dbReference type="GO" id="GO:0016020">
    <property type="term" value="C:membrane"/>
    <property type="evidence" value="ECO:0007669"/>
    <property type="project" value="InterPro"/>
</dbReference>
<keyword evidence="4 9" id="KW-0378">Hydrolase</keyword>
<dbReference type="PRINTS" id="PR00747">
    <property type="entry name" value="GLYHDRLASE47"/>
</dbReference>
<evidence type="ECO:0000256" key="10">
    <source>
        <dbReference type="SAM" id="MobiDB-lite"/>
    </source>
</evidence>
<evidence type="ECO:0000256" key="9">
    <source>
        <dbReference type="RuleBase" id="RU361193"/>
    </source>
</evidence>
<dbReference type="EC" id="3.2.1.-" evidence="9"/>
<accession>A0A9P6IW89</accession>
<organism evidence="12 13">
    <name type="scientific">Mortierella alpina</name>
    <name type="common">Oleaginous fungus</name>
    <name type="synonym">Mortierella renispora</name>
    <dbReference type="NCBI Taxonomy" id="64518"/>
    <lineage>
        <taxon>Eukaryota</taxon>
        <taxon>Fungi</taxon>
        <taxon>Fungi incertae sedis</taxon>
        <taxon>Mucoromycota</taxon>
        <taxon>Mortierellomycotina</taxon>
        <taxon>Mortierellomycetes</taxon>
        <taxon>Mortierellales</taxon>
        <taxon>Mortierellaceae</taxon>
        <taxon>Mortierella</taxon>
    </lineage>
</organism>
<dbReference type="GO" id="GO:0004571">
    <property type="term" value="F:mannosyl-oligosaccharide 1,2-alpha-mannosidase activity"/>
    <property type="evidence" value="ECO:0007669"/>
    <property type="project" value="InterPro"/>
</dbReference>
<dbReference type="EMBL" id="JAAAHY010001264">
    <property type="protein sequence ID" value="KAF9950786.1"/>
    <property type="molecule type" value="Genomic_DNA"/>
</dbReference>